<name>A0A235EXT8_9RHOO</name>
<proteinExistence type="inferred from homology"/>
<dbReference type="CDD" id="cd11614">
    <property type="entry name" value="SAF_CpaB_FlgA_like"/>
    <property type="match status" value="1"/>
</dbReference>
<keyword evidence="3 4" id="KW-0574">Periplasm</keyword>
<dbReference type="Pfam" id="PF17656">
    <property type="entry name" value="ChapFlgA_N"/>
    <property type="match status" value="1"/>
</dbReference>
<feature type="domain" description="SAF" evidence="5">
    <location>
        <begin position="106"/>
        <end position="168"/>
    </location>
</feature>
<accession>A0A235EXT8</accession>
<evidence type="ECO:0000313" key="6">
    <source>
        <dbReference type="EMBL" id="OYD53387.1"/>
    </source>
</evidence>
<sequence length="230" mass="24397">MKRLATPLAVLTVGLSPLSPAIGQQPPQAVESTVRTFLERQMQGMPGEPRISVRAFDPANQLPPCAALEPFLPPGTRPWGQLTVGVRCDSPVTWTAYVQAQVQIFGPYLVTTRALRSAEVIREGDIEVREGELTALPDNVLSSPEQALGHLTRFAQAAGAPLRAGSVRLPDAVRRGQTVPILTRGPGFTVSGEGQALSAAAPGERVRIRLGNGQIVQGLVQPDGSVSVDF</sequence>
<evidence type="ECO:0000256" key="1">
    <source>
        <dbReference type="ARBA" id="ARBA00004418"/>
    </source>
</evidence>
<evidence type="ECO:0000256" key="4">
    <source>
        <dbReference type="RuleBase" id="RU362063"/>
    </source>
</evidence>
<dbReference type="InterPro" id="IPR039246">
    <property type="entry name" value="Flagellar_FlgA"/>
</dbReference>
<reference evidence="6 7" key="1">
    <citation type="submission" date="2017-07" db="EMBL/GenBank/DDBJ databases">
        <title>Thauera sp. KNDSS-Mac4 genome sequence and assembly.</title>
        <authorList>
            <person name="Mayilraj S."/>
        </authorList>
    </citation>
    <scope>NUCLEOTIDE SEQUENCE [LARGE SCALE GENOMIC DNA]</scope>
    <source>
        <strain evidence="6 7">KNDSS-Mac4</strain>
    </source>
</reference>
<dbReference type="PANTHER" id="PTHR36307:SF1">
    <property type="entry name" value="FLAGELLA BASAL BODY P-RING FORMATION PROTEIN FLGA"/>
    <property type="match status" value="1"/>
</dbReference>
<dbReference type="Proteomes" id="UP000215181">
    <property type="component" value="Unassembled WGS sequence"/>
</dbReference>
<dbReference type="InterPro" id="IPR017585">
    <property type="entry name" value="SAF_FlgA"/>
</dbReference>
<protein>
    <recommendedName>
        <fullName evidence="4">Flagella basal body P-ring formation protein FlgA</fullName>
    </recommendedName>
</protein>
<dbReference type="AlphaFoldDB" id="A0A235EXT8"/>
<keyword evidence="6" id="KW-0966">Cell projection</keyword>
<dbReference type="GO" id="GO:0042597">
    <property type="term" value="C:periplasmic space"/>
    <property type="evidence" value="ECO:0007669"/>
    <property type="project" value="UniProtKB-SubCell"/>
</dbReference>
<evidence type="ECO:0000259" key="5">
    <source>
        <dbReference type="SMART" id="SM00858"/>
    </source>
</evidence>
<evidence type="ECO:0000256" key="2">
    <source>
        <dbReference type="ARBA" id="ARBA00022729"/>
    </source>
</evidence>
<dbReference type="Pfam" id="PF13144">
    <property type="entry name" value="ChapFlgA"/>
    <property type="match status" value="1"/>
</dbReference>
<comment type="similarity">
    <text evidence="4">Belongs to the FlgA family.</text>
</comment>
<dbReference type="OrthoDB" id="8561436at2"/>
<comment type="subcellular location">
    <subcellularLocation>
        <location evidence="1 4">Periplasm</location>
    </subcellularLocation>
</comment>
<comment type="caution">
    <text evidence="6">The sequence shown here is derived from an EMBL/GenBank/DDBJ whole genome shotgun (WGS) entry which is preliminary data.</text>
</comment>
<dbReference type="PANTHER" id="PTHR36307">
    <property type="entry name" value="FLAGELLA BASAL BODY P-RING FORMATION PROTEIN FLGA"/>
    <property type="match status" value="1"/>
</dbReference>
<dbReference type="NCBIfam" id="TIGR03170">
    <property type="entry name" value="flgA_cterm"/>
    <property type="match status" value="1"/>
</dbReference>
<dbReference type="RefSeq" id="WP_094269117.1">
    <property type="nucleotide sequence ID" value="NZ_NOIH01000015.1"/>
</dbReference>
<keyword evidence="7" id="KW-1185">Reference proteome</keyword>
<evidence type="ECO:0000313" key="7">
    <source>
        <dbReference type="Proteomes" id="UP000215181"/>
    </source>
</evidence>
<gene>
    <name evidence="6" type="ORF">CGK74_14400</name>
</gene>
<comment type="function">
    <text evidence="4">Involved in the assembly process of the P-ring formation. It may associate with FlgF on the rod constituting a structure essential for the P-ring assembly or may act as a modulator protein for the P-ring assembly.</text>
</comment>
<dbReference type="Gene3D" id="3.90.1210.10">
    <property type="entry name" value="Antifreeze-like/N-acetylneuraminic acid synthase C-terminal domain"/>
    <property type="match status" value="1"/>
</dbReference>
<dbReference type="Gene3D" id="2.30.30.760">
    <property type="match status" value="1"/>
</dbReference>
<keyword evidence="6" id="KW-0282">Flagellum</keyword>
<dbReference type="EMBL" id="NOIH01000015">
    <property type="protein sequence ID" value="OYD53387.1"/>
    <property type="molecule type" value="Genomic_DNA"/>
</dbReference>
<dbReference type="SMART" id="SM00858">
    <property type="entry name" value="SAF"/>
    <property type="match status" value="1"/>
</dbReference>
<keyword evidence="2" id="KW-0732">Signal</keyword>
<keyword evidence="4" id="KW-1005">Bacterial flagellum biogenesis</keyword>
<organism evidence="6 7">
    <name type="scientific">Thauera propionica</name>
    <dbReference type="NCBI Taxonomy" id="2019431"/>
    <lineage>
        <taxon>Bacteria</taxon>
        <taxon>Pseudomonadati</taxon>
        <taxon>Pseudomonadota</taxon>
        <taxon>Betaproteobacteria</taxon>
        <taxon>Rhodocyclales</taxon>
        <taxon>Zoogloeaceae</taxon>
        <taxon>Thauera</taxon>
    </lineage>
</organism>
<evidence type="ECO:0000256" key="3">
    <source>
        <dbReference type="ARBA" id="ARBA00022764"/>
    </source>
</evidence>
<dbReference type="GO" id="GO:0044780">
    <property type="term" value="P:bacterial-type flagellum assembly"/>
    <property type="evidence" value="ECO:0007669"/>
    <property type="project" value="InterPro"/>
</dbReference>
<dbReference type="InterPro" id="IPR013974">
    <property type="entry name" value="SAF"/>
</dbReference>
<dbReference type="InterPro" id="IPR041231">
    <property type="entry name" value="FlgA_N"/>
</dbReference>
<keyword evidence="6" id="KW-0969">Cilium</keyword>